<sequence>MEPAAAAWVPFNFQLANWTALFPGEIYGSWMQTRAPDNSSGSGRQLFEYYAAATQHCPIEEEAQDQSFEVALDLHNLEIDNNDAICVFEKVARNFEADIRRTKEKIHRYPECIRDLGDYYTVPRIVAIGPYHHGKQPLGKAEEVKWVAAYHCIVESGCSPQAMYDAVASAADNARTLYDKDVMAGIGYDDFRVMMFFDACFLVQYIVWFTGLENETDPSSWHNFLHLNRSGINHDVWLLENQLPWSVVEAVMRLRHVNLRKYVEDWRGTLQDRRDLIEKPFVWEDNYDPPHLLGLLRHYAVGRSEKIIDRDLSKEFDSLSFSASAMELAEIGITFRANETAKLVDMGLKKDVLFAELSLAPLSLNHARASRLVNMAAFEICTVPSFIDAKVEDSAVCSYLLLLCMLVHREEDVHELRRQGILQGGAGLTDKQALKFFASLQSLPDGQCCTLTMLEIENYRIHKKMQTKVYKKRKTIFKVLSITVAAITIFGTLLSISAQLSNVSKG</sequence>
<dbReference type="PANTHER" id="PTHR31549:SF32">
    <property type="match status" value="1"/>
</dbReference>
<dbReference type="PaxDb" id="4577-GRMZM2G081603_P01"/>
<keyword evidence="4" id="KW-1185">Reference proteome</keyword>
<dbReference type="EnsemblPlants" id="Zm00001eb250890_T001">
    <property type="protein sequence ID" value="Zm00001eb250890_P001"/>
    <property type="gene ID" value="Zm00001eb250890"/>
</dbReference>
<reference evidence="4" key="1">
    <citation type="journal article" date="2009" name="Science">
        <title>The B73 maize genome: complexity, diversity, and dynamics.</title>
        <authorList>
            <person name="Schnable P.S."/>
            <person name="Ware D."/>
            <person name="Fulton R.S."/>
            <person name="Stein J.C."/>
            <person name="Wei F."/>
            <person name="Pasternak S."/>
            <person name="Liang C."/>
            <person name="Zhang J."/>
            <person name="Fulton L."/>
            <person name="Graves T.A."/>
            <person name="Minx P."/>
            <person name="Reily A.D."/>
            <person name="Courtney L."/>
            <person name="Kruchowski S.S."/>
            <person name="Tomlinson C."/>
            <person name="Strong C."/>
            <person name="Delehaunty K."/>
            <person name="Fronick C."/>
            <person name="Courtney B."/>
            <person name="Rock S.M."/>
            <person name="Belter E."/>
            <person name="Du F."/>
            <person name="Kim K."/>
            <person name="Abbott R.M."/>
            <person name="Cotton M."/>
            <person name="Levy A."/>
            <person name="Marchetto P."/>
            <person name="Ochoa K."/>
            <person name="Jackson S.M."/>
            <person name="Gillam B."/>
            <person name="Chen W."/>
            <person name="Yan L."/>
            <person name="Higginbotham J."/>
            <person name="Cardenas M."/>
            <person name="Waligorski J."/>
            <person name="Applebaum E."/>
            <person name="Phelps L."/>
            <person name="Falcone J."/>
            <person name="Kanchi K."/>
            <person name="Thane T."/>
            <person name="Scimone A."/>
            <person name="Thane N."/>
            <person name="Henke J."/>
            <person name="Wang T."/>
            <person name="Ruppert J."/>
            <person name="Shah N."/>
            <person name="Rotter K."/>
            <person name="Hodges J."/>
            <person name="Ingenthron E."/>
            <person name="Cordes M."/>
            <person name="Kohlberg S."/>
            <person name="Sgro J."/>
            <person name="Delgado B."/>
            <person name="Mead K."/>
            <person name="Chinwalla A."/>
            <person name="Leonard S."/>
            <person name="Crouse K."/>
            <person name="Collura K."/>
            <person name="Kudrna D."/>
            <person name="Currie J."/>
            <person name="He R."/>
            <person name="Angelova A."/>
            <person name="Rajasekar S."/>
            <person name="Mueller T."/>
            <person name="Lomeli R."/>
            <person name="Scara G."/>
            <person name="Ko A."/>
            <person name="Delaney K."/>
            <person name="Wissotski M."/>
            <person name="Lopez G."/>
            <person name="Campos D."/>
            <person name="Braidotti M."/>
            <person name="Ashley E."/>
            <person name="Golser W."/>
            <person name="Kim H."/>
            <person name="Lee S."/>
            <person name="Lin J."/>
            <person name="Dujmic Z."/>
            <person name="Kim W."/>
            <person name="Talag J."/>
            <person name="Zuccolo A."/>
            <person name="Fan C."/>
            <person name="Sebastian A."/>
            <person name="Kramer M."/>
            <person name="Spiegel L."/>
            <person name="Nascimento L."/>
            <person name="Zutavern T."/>
            <person name="Miller B."/>
            <person name="Ambroise C."/>
            <person name="Muller S."/>
            <person name="Spooner W."/>
            <person name="Narechania A."/>
            <person name="Ren L."/>
            <person name="Wei S."/>
            <person name="Kumari S."/>
            <person name="Faga B."/>
            <person name="Levy M.J."/>
            <person name="McMahan L."/>
            <person name="Van Buren P."/>
            <person name="Vaughn M.W."/>
            <person name="Ying K."/>
            <person name="Yeh C.-T."/>
            <person name="Emrich S.J."/>
            <person name="Jia Y."/>
            <person name="Kalyanaraman A."/>
            <person name="Hsia A.-P."/>
            <person name="Barbazuk W.B."/>
            <person name="Baucom R.S."/>
            <person name="Brutnell T.P."/>
            <person name="Carpita N.C."/>
            <person name="Chaparro C."/>
            <person name="Chia J.-M."/>
            <person name="Deragon J.-M."/>
            <person name="Estill J.C."/>
            <person name="Fu Y."/>
            <person name="Jeddeloh J.A."/>
            <person name="Han Y."/>
            <person name="Lee H."/>
            <person name="Li P."/>
            <person name="Lisch D.R."/>
            <person name="Liu S."/>
            <person name="Liu Z."/>
            <person name="Nagel D.H."/>
            <person name="McCann M.C."/>
            <person name="SanMiguel P."/>
            <person name="Myers A.M."/>
            <person name="Nettleton D."/>
            <person name="Nguyen J."/>
            <person name="Penning B.W."/>
            <person name="Ponnala L."/>
            <person name="Schneider K.L."/>
            <person name="Schwartz D.C."/>
            <person name="Sharma A."/>
            <person name="Soderlund C."/>
            <person name="Springer N.M."/>
            <person name="Sun Q."/>
            <person name="Wang H."/>
            <person name="Waterman M."/>
            <person name="Westerman R."/>
            <person name="Wolfgruber T.K."/>
            <person name="Yang L."/>
            <person name="Yu Y."/>
            <person name="Zhang L."/>
            <person name="Zhou S."/>
            <person name="Zhu Q."/>
            <person name="Bennetzen J.L."/>
            <person name="Dawe R.K."/>
            <person name="Jiang J."/>
            <person name="Jiang N."/>
            <person name="Presting G.G."/>
            <person name="Wessler S.R."/>
            <person name="Aluru S."/>
            <person name="Martienssen R.A."/>
            <person name="Clifton S.W."/>
            <person name="McCombie W.R."/>
            <person name="Wing R.A."/>
            <person name="Wilson R.K."/>
        </authorList>
    </citation>
    <scope>NUCLEOTIDE SEQUENCE [LARGE SCALE GENOMIC DNA]</scope>
    <source>
        <strain evidence="4">cv. B73</strain>
    </source>
</reference>
<keyword evidence="1" id="KW-0472">Membrane</keyword>
<evidence type="ECO:0000313" key="4">
    <source>
        <dbReference type="Proteomes" id="UP000007305"/>
    </source>
</evidence>
<accession>A0A1D6HG32</accession>
<protein>
    <submittedName>
        <fullName evidence="2 3">Uncharacterized protein</fullName>
    </submittedName>
</protein>
<evidence type="ECO:0000313" key="3">
    <source>
        <dbReference type="EnsemblPlants" id="Zm00001eb250890_P001"/>
    </source>
</evidence>
<dbReference type="KEGG" id="zma:103627562"/>
<dbReference type="EnsemblPlants" id="Zm00001eb250890_T002">
    <property type="protein sequence ID" value="Zm00001eb250890_P002"/>
    <property type="gene ID" value="Zm00001eb250890"/>
</dbReference>
<dbReference type="OMA" id="NDESELM"/>
<dbReference type="eggNOG" id="ENOG502R1FI">
    <property type="taxonomic scope" value="Eukaryota"/>
</dbReference>
<keyword evidence="1" id="KW-0812">Transmembrane</keyword>
<keyword evidence="1" id="KW-1133">Transmembrane helix</keyword>
<dbReference type="IntAct" id="A0A1D6HG32">
    <property type="interactions" value="1"/>
</dbReference>
<dbReference type="InterPro" id="IPR004158">
    <property type="entry name" value="DUF247_pln"/>
</dbReference>
<dbReference type="Gramene" id="Zm00001eb250890_T001">
    <property type="protein sequence ID" value="Zm00001eb250890_P001"/>
    <property type="gene ID" value="Zm00001eb250890"/>
</dbReference>
<dbReference type="Pfam" id="PF03140">
    <property type="entry name" value="DUF247"/>
    <property type="match status" value="1"/>
</dbReference>
<dbReference type="STRING" id="4577.A0A1D6HG32"/>
<reference evidence="2" key="2">
    <citation type="submission" date="2015-12" db="EMBL/GenBank/DDBJ databases">
        <title>Update maize B73 reference genome by single molecule sequencing technologies.</title>
        <authorList>
            <consortium name="Maize Genome Sequencing Project"/>
            <person name="Ware D."/>
        </authorList>
    </citation>
    <scope>NUCLEOTIDE SEQUENCE</scope>
    <source>
        <tissue evidence="2">Seedling</tissue>
    </source>
</reference>
<proteinExistence type="predicted"/>
<dbReference type="AlphaFoldDB" id="A0A1D6HG32"/>
<gene>
    <name evidence="3" type="primary">LOC103627562</name>
    <name evidence="2" type="ORF">ZEAMMB73_Zm00001d017638</name>
</gene>
<dbReference type="Gramene" id="Zm00001eb250890_T002">
    <property type="protein sequence ID" value="Zm00001eb250890_P002"/>
    <property type="gene ID" value="Zm00001eb250890"/>
</dbReference>
<feature type="transmembrane region" description="Helical" evidence="1">
    <location>
        <begin position="475"/>
        <end position="496"/>
    </location>
</feature>
<name>A0A1D6HG32_MAIZE</name>
<dbReference type="GeneID" id="103627562"/>
<dbReference type="EMBL" id="CM000781">
    <property type="protein sequence ID" value="AQK73588.1"/>
    <property type="molecule type" value="Genomic_DNA"/>
</dbReference>
<evidence type="ECO:0000256" key="1">
    <source>
        <dbReference type="SAM" id="Phobius"/>
    </source>
</evidence>
<dbReference type="OrthoDB" id="676317at2759"/>
<evidence type="ECO:0000313" key="2">
    <source>
        <dbReference type="EMBL" id="AQK73588.1"/>
    </source>
</evidence>
<dbReference type="PANTHER" id="PTHR31549">
    <property type="entry name" value="PROTEIN, PUTATIVE (DUF247)-RELATED-RELATED"/>
    <property type="match status" value="1"/>
</dbReference>
<reference evidence="3" key="4">
    <citation type="submission" date="2021-05" db="UniProtKB">
        <authorList>
            <consortium name="EnsemblPlants"/>
        </authorList>
    </citation>
    <scope>IDENTIFICATION</scope>
    <source>
        <strain evidence="3">cv. B73</strain>
    </source>
</reference>
<reference evidence="3" key="3">
    <citation type="submission" date="2019-07" db="EMBL/GenBank/DDBJ databases">
        <authorList>
            <person name="Seetharam A."/>
            <person name="Woodhouse M."/>
            <person name="Cannon E."/>
        </authorList>
    </citation>
    <scope>NUCLEOTIDE SEQUENCE [LARGE SCALE GENOMIC DNA]</scope>
    <source>
        <strain evidence="3">cv. B73</strain>
    </source>
</reference>
<organism evidence="2">
    <name type="scientific">Zea mays</name>
    <name type="common">Maize</name>
    <dbReference type="NCBI Taxonomy" id="4577"/>
    <lineage>
        <taxon>Eukaryota</taxon>
        <taxon>Viridiplantae</taxon>
        <taxon>Streptophyta</taxon>
        <taxon>Embryophyta</taxon>
        <taxon>Tracheophyta</taxon>
        <taxon>Spermatophyta</taxon>
        <taxon>Magnoliopsida</taxon>
        <taxon>Liliopsida</taxon>
        <taxon>Poales</taxon>
        <taxon>Poaceae</taxon>
        <taxon>PACMAD clade</taxon>
        <taxon>Panicoideae</taxon>
        <taxon>Andropogonodae</taxon>
        <taxon>Andropogoneae</taxon>
        <taxon>Tripsacinae</taxon>
        <taxon>Zea</taxon>
    </lineage>
</organism>
<dbReference type="Proteomes" id="UP000007305">
    <property type="component" value="Chromosome 5"/>
</dbReference>
<dbReference type="RefSeq" id="XP_008646067.1">
    <property type="nucleotide sequence ID" value="XM_008647845.3"/>
</dbReference>